<keyword evidence="1" id="KW-1133">Transmembrane helix</keyword>
<dbReference type="RefSeq" id="WP_216516818.1">
    <property type="nucleotide sequence ID" value="NZ_JAHLPM010000002.1"/>
</dbReference>
<dbReference type="Pfam" id="PF07907">
    <property type="entry name" value="YibE_F"/>
    <property type="match status" value="1"/>
</dbReference>
<gene>
    <name evidence="3" type="ORF">KQI42_03605</name>
</gene>
<feature type="transmembrane region" description="Helical" evidence="1">
    <location>
        <begin position="342"/>
        <end position="364"/>
    </location>
</feature>
<evidence type="ECO:0000256" key="2">
    <source>
        <dbReference type="SAM" id="SignalP"/>
    </source>
</evidence>
<dbReference type="Proteomes" id="UP000749471">
    <property type="component" value="Unassembled WGS sequence"/>
</dbReference>
<keyword evidence="2" id="KW-0732">Signal</keyword>
<feature type="chain" id="PRO_5045128714" evidence="2">
    <location>
        <begin position="22"/>
        <end position="377"/>
    </location>
</feature>
<evidence type="ECO:0000313" key="4">
    <source>
        <dbReference type="Proteomes" id="UP000749471"/>
    </source>
</evidence>
<keyword evidence="4" id="KW-1185">Reference proteome</keyword>
<feature type="transmembrane region" description="Helical" evidence="1">
    <location>
        <begin position="120"/>
        <end position="136"/>
    </location>
</feature>
<dbReference type="PANTHER" id="PTHR41771:SF1">
    <property type="entry name" value="MEMBRANE PROTEIN"/>
    <property type="match status" value="1"/>
</dbReference>
<keyword evidence="1" id="KW-0812">Transmembrane</keyword>
<keyword evidence="1" id="KW-0472">Membrane</keyword>
<feature type="transmembrane region" description="Helical" evidence="1">
    <location>
        <begin position="195"/>
        <end position="215"/>
    </location>
</feature>
<feature type="transmembrane region" description="Helical" evidence="1">
    <location>
        <begin position="169"/>
        <end position="188"/>
    </location>
</feature>
<reference evidence="3 4" key="1">
    <citation type="submission" date="2021-06" db="EMBL/GenBank/DDBJ databases">
        <authorList>
            <person name="Sun Q."/>
            <person name="Li D."/>
        </authorList>
    </citation>
    <scope>NUCLEOTIDE SEQUENCE [LARGE SCALE GENOMIC DNA]</scope>
    <source>
        <strain evidence="3 4">MSJ-40</strain>
    </source>
</reference>
<dbReference type="InterPro" id="IPR012507">
    <property type="entry name" value="YibE_F"/>
</dbReference>
<evidence type="ECO:0000256" key="1">
    <source>
        <dbReference type="SAM" id="Phobius"/>
    </source>
</evidence>
<dbReference type="PANTHER" id="PTHR41771">
    <property type="entry name" value="MEMBRANE PROTEIN-RELATED"/>
    <property type="match status" value="1"/>
</dbReference>
<sequence>MKKNIFIFILSLFLTFSVVYGESDDTIEEFDSFTENAVVLEASKIEEKSNDAFEEQIQYVKLKITSGKYKNKIIDVENILSNNFAYDIVVKKGDKVVVIIEDYGNENIKAFIADYSRQNYLLYLSLVFIALIIIIGKGKGVKAVISLIFTVLAVLKVLLPLMLKGVNPVPISILISIGVTVVTIFLIGGINNKSFAAIIGTTAGVVMAGLISYYVGSKVQLTGLSSEEATMLMYIPQNISFDFKNLLFSGIILGALGAVMDVGMSIASSIEEIHNANNSLTRKELFSAGMNVGRDVMGTMTNTLILAYTGSSIPLLLLFMAYETSIVKILNLDVIATEIIRSLAGSIGLVLTIPLTALVASFLIKRDKNKDENIDKQ</sequence>
<name>A0ABS6E3R0_9FIRM</name>
<feature type="transmembrane region" description="Helical" evidence="1">
    <location>
        <begin position="143"/>
        <end position="163"/>
    </location>
</feature>
<accession>A0ABS6E3R0</accession>
<feature type="signal peptide" evidence="2">
    <location>
        <begin position="1"/>
        <end position="21"/>
    </location>
</feature>
<comment type="caution">
    <text evidence="3">The sequence shown here is derived from an EMBL/GenBank/DDBJ whole genome shotgun (WGS) entry which is preliminary data.</text>
</comment>
<organism evidence="3 4">
    <name type="scientific">Tissierella simiarum</name>
    <dbReference type="NCBI Taxonomy" id="2841534"/>
    <lineage>
        <taxon>Bacteria</taxon>
        <taxon>Bacillati</taxon>
        <taxon>Bacillota</taxon>
        <taxon>Tissierellia</taxon>
        <taxon>Tissierellales</taxon>
        <taxon>Tissierellaceae</taxon>
        <taxon>Tissierella</taxon>
    </lineage>
</organism>
<protein>
    <submittedName>
        <fullName evidence="3">YibE/F family protein</fullName>
    </submittedName>
</protein>
<feature type="transmembrane region" description="Helical" evidence="1">
    <location>
        <begin position="246"/>
        <end position="267"/>
    </location>
</feature>
<feature type="transmembrane region" description="Helical" evidence="1">
    <location>
        <begin position="304"/>
        <end position="322"/>
    </location>
</feature>
<dbReference type="EMBL" id="JAHLPM010000002">
    <property type="protein sequence ID" value="MBU5437080.1"/>
    <property type="molecule type" value="Genomic_DNA"/>
</dbReference>
<evidence type="ECO:0000313" key="3">
    <source>
        <dbReference type="EMBL" id="MBU5437080.1"/>
    </source>
</evidence>
<proteinExistence type="predicted"/>